<comment type="similarity">
    <text evidence="1">Belongs to the LAMTOR3 family.</text>
</comment>
<dbReference type="SMART" id="SM01278">
    <property type="entry name" value="MAPKK1_Int"/>
    <property type="match status" value="1"/>
</dbReference>
<dbReference type="Proteomes" id="UP001164746">
    <property type="component" value="Chromosome 2"/>
</dbReference>
<dbReference type="PANTHER" id="PTHR13378:SF1">
    <property type="entry name" value="RAGULATOR COMPLEX PROTEIN LAMTOR3"/>
    <property type="match status" value="1"/>
</dbReference>
<evidence type="ECO:0000313" key="3">
    <source>
        <dbReference type="EMBL" id="WAR25747.1"/>
    </source>
</evidence>
<dbReference type="Gene3D" id="3.30.450.30">
    <property type="entry name" value="Dynein light chain 2a, cytoplasmic"/>
    <property type="match status" value="1"/>
</dbReference>
<dbReference type="Proteomes" id="UP001164746">
    <property type="component" value="Chromosome 14"/>
</dbReference>
<evidence type="ECO:0000313" key="2">
    <source>
        <dbReference type="EMBL" id="WAQ95192.1"/>
    </source>
</evidence>
<dbReference type="Pfam" id="PF08923">
    <property type="entry name" value="MAPKK1_Int"/>
    <property type="match status" value="1"/>
</dbReference>
<sequence>MKVEIGVTMATEELKVYFTRLMKSVEGLMAIVITDRDGVPVFKVATDQAPDQVLKHNFLGTFGLAASQASKLGMSSNKSIVCFYEHYQVVQINKSPLLLTFIASSETSTGLLLDMDNTFTDALDDLGRVVGTT</sequence>
<name>A0ABY7FUC6_MYAAR</name>
<dbReference type="EMBL" id="CP111013">
    <property type="protein sequence ID" value="WAQ95192.1"/>
    <property type="molecule type" value="Genomic_DNA"/>
</dbReference>
<reference evidence="3" key="1">
    <citation type="submission" date="2022-11" db="EMBL/GenBank/DDBJ databases">
        <title>Centuries of genome instability and evolution in soft-shell clam transmissible cancer (bioRxiv).</title>
        <authorList>
            <person name="Hart S.F.M."/>
            <person name="Yonemitsu M.A."/>
            <person name="Giersch R.M."/>
            <person name="Beal B.F."/>
            <person name="Arriagada G."/>
            <person name="Davis B.W."/>
            <person name="Ostrander E.A."/>
            <person name="Goff S.P."/>
            <person name="Metzger M.J."/>
        </authorList>
    </citation>
    <scope>NUCLEOTIDE SEQUENCE</scope>
    <source>
        <strain evidence="3">MELC-2E11</strain>
        <tissue evidence="3">Siphon/mantle</tissue>
    </source>
</reference>
<dbReference type="PANTHER" id="PTHR13378">
    <property type="entry name" value="REGULATOR COMPLEX PROTEIN LAMTOR3"/>
    <property type="match status" value="1"/>
</dbReference>
<dbReference type="InterPro" id="IPR015019">
    <property type="entry name" value="LAMTOR3"/>
</dbReference>
<protein>
    <submittedName>
        <fullName evidence="3">LTOR3-like protein</fullName>
    </submittedName>
</protein>
<dbReference type="EMBL" id="CP111025">
    <property type="protein sequence ID" value="WAR25747.1"/>
    <property type="molecule type" value="Genomic_DNA"/>
</dbReference>
<keyword evidence="4" id="KW-1185">Reference proteome</keyword>
<dbReference type="SUPFAM" id="SSF103196">
    <property type="entry name" value="Roadblock/LC7 domain"/>
    <property type="match status" value="1"/>
</dbReference>
<accession>A0ABY7FUC6</accession>
<organism evidence="3 4">
    <name type="scientific">Mya arenaria</name>
    <name type="common">Soft-shell clam</name>
    <dbReference type="NCBI Taxonomy" id="6604"/>
    <lineage>
        <taxon>Eukaryota</taxon>
        <taxon>Metazoa</taxon>
        <taxon>Spiralia</taxon>
        <taxon>Lophotrochozoa</taxon>
        <taxon>Mollusca</taxon>
        <taxon>Bivalvia</taxon>
        <taxon>Autobranchia</taxon>
        <taxon>Heteroconchia</taxon>
        <taxon>Euheterodonta</taxon>
        <taxon>Imparidentia</taxon>
        <taxon>Neoheterodontei</taxon>
        <taxon>Myida</taxon>
        <taxon>Myoidea</taxon>
        <taxon>Myidae</taxon>
        <taxon>Mya</taxon>
    </lineage>
</organism>
<evidence type="ECO:0000313" key="4">
    <source>
        <dbReference type="Proteomes" id="UP001164746"/>
    </source>
</evidence>
<gene>
    <name evidence="3" type="ORF">MAR_011451</name>
    <name evidence="2" type="ORF">MAR_027882</name>
</gene>
<proteinExistence type="inferred from homology"/>
<evidence type="ECO:0000256" key="1">
    <source>
        <dbReference type="ARBA" id="ARBA00005356"/>
    </source>
</evidence>